<name>A0ABS2M309_9ACTN</name>
<sequence>MTESVYGPARWAQASPSGHNVLVSDSPEPLRYRLITGPDDADFCARISGLLDQGYRLYGSPALTFNGERVIAAQAVVLPNPADEQ</sequence>
<dbReference type="RefSeq" id="WP_307813751.1">
    <property type="nucleotide sequence ID" value="NZ_JAFBBP010000001.1"/>
</dbReference>
<comment type="caution">
    <text evidence="3">The sequence shown here is derived from an EMBL/GenBank/DDBJ whole genome shotgun (WGS) entry which is preliminary data.</text>
</comment>
<accession>A0ABS2M309</accession>
<protein>
    <recommendedName>
        <fullName evidence="2">DUF1737 domain-containing protein</fullName>
    </recommendedName>
</protein>
<evidence type="ECO:0000313" key="3">
    <source>
        <dbReference type="EMBL" id="MBM7494514.1"/>
    </source>
</evidence>
<organism evidence="3 4">
    <name type="scientific">Micromonospora luteifusca</name>
    <dbReference type="NCBI Taxonomy" id="709860"/>
    <lineage>
        <taxon>Bacteria</taxon>
        <taxon>Bacillati</taxon>
        <taxon>Actinomycetota</taxon>
        <taxon>Actinomycetes</taxon>
        <taxon>Micromonosporales</taxon>
        <taxon>Micromonosporaceae</taxon>
        <taxon>Micromonospora</taxon>
    </lineage>
</organism>
<reference evidence="3 4" key="1">
    <citation type="submission" date="2021-01" db="EMBL/GenBank/DDBJ databases">
        <title>Sequencing the genomes of 1000 actinobacteria strains.</title>
        <authorList>
            <person name="Klenk H.-P."/>
        </authorList>
    </citation>
    <scope>NUCLEOTIDE SEQUENCE [LARGE SCALE GENOMIC DNA]</scope>
    <source>
        <strain evidence="3 4">DSM 100204</strain>
    </source>
</reference>
<dbReference type="EMBL" id="JAFBBP010000001">
    <property type="protein sequence ID" value="MBM7494514.1"/>
    <property type="molecule type" value="Genomic_DNA"/>
</dbReference>
<feature type="domain" description="DUF1737" evidence="2">
    <location>
        <begin position="31"/>
        <end position="77"/>
    </location>
</feature>
<evidence type="ECO:0000256" key="1">
    <source>
        <dbReference type="SAM" id="MobiDB-lite"/>
    </source>
</evidence>
<feature type="region of interest" description="Disordered" evidence="1">
    <location>
        <begin position="1"/>
        <end position="22"/>
    </location>
</feature>
<keyword evidence="4" id="KW-1185">Reference proteome</keyword>
<dbReference type="InterPro" id="IPR013619">
    <property type="entry name" value="DUF1737"/>
</dbReference>
<evidence type="ECO:0000259" key="2">
    <source>
        <dbReference type="Pfam" id="PF08410"/>
    </source>
</evidence>
<dbReference type="Pfam" id="PF08410">
    <property type="entry name" value="DUF1737"/>
    <property type="match status" value="1"/>
</dbReference>
<proteinExistence type="predicted"/>
<dbReference type="Proteomes" id="UP000764837">
    <property type="component" value="Unassembled WGS sequence"/>
</dbReference>
<evidence type="ECO:0000313" key="4">
    <source>
        <dbReference type="Proteomes" id="UP000764837"/>
    </source>
</evidence>
<gene>
    <name evidence="3" type="ORF">JOD64_005736</name>
</gene>